<dbReference type="InterPro" id="IPR017665">
    <property type="entry name" value="Guanylate_kinase"/>
</dbReference>
<dbReference type="InterPro" id="IPR020590">
    <property type="entry name" value="Guanylate_kinase_CS"/>
</dbReference>
<dbReference type="PANTHER" id="PTHR23117">
    <property type="entry name" value="GUANYLATE KINASE-RELATED"/>
    <property type="match status" value="1"/>
</dbReference>
<dbReference type="GO" id="GO:0005524">
    <property type="term" value="F:ATP binding"/>
    <property type="evidence" value="ECO:0007669"/>
    <property type="project" value="UniProtKB-KW"/>
</dbReference>
<feature type="domain" description="Guanylate kinase-like" evidence="13">
    <location>
        <begin position="1"/>
        <end position="162"/>
    </location>
</feature>
<sequence>MISDKSLNLGFSVSATSREKRKNEIDGKDYYFLSKGEFKEKINLNEFVEWEEVYDNTFYGTLKSEINDLNNLGKNLIFDIDAIGGLSIKKEFPESTLTVFICPPSLEELENRLRKRGADSEEKIKIRLSKASKEMSMSMLYDYAIENHNLEETVAKVKTLINNFL</sequence>
<evidence type="ECO:0000256" key="1">
    <source>
        <dbReference type="ARBA" id="ARBA00003531"/>
    </source>
</evidence>
<evidence type="ECO:0000256" key="7">
    <source>
        <dbReference type="ARBA" id="ARBA00022679"/>
    </source>
</evidence>
<evidence type="ECO:0000256" key="4">
    <source>
        <dbReference type="ARBA" id="ARBA00012961"/>
    </source>
</evidence>
<evidence type="ECO:0000256" key="5">
    <source>
        <dbReference type="ARBA" id="ARBA00016296"/>
    </source>
</evidence>
<comment type="function">
    <text evidence="1">Essential for recycling GMP and indirectly, cGMP.</text>
</comment>
<evidence type="ECO:0000256" key="9">
    <source>
        <dbReference type="ARBA" id="ARBA00022777"/>
    </source>
</evidence>
<dbReference type="SUPFAM" id="SSF52540">
    <property type="entry name" value="P-loop containing nucleoside triphosphate hydrolases"/>
    <property type="match status" value="1"/>
</dbReference>
<dbReference type="CDD" id="cd00071">
    <property type="entry name" value="GMPK"/>
    <property type="match status" value="1"/>
</dbReference>
<dbReference type="SMART" id="SM00072">
    <property type="entry name" value="GuKc"/>
    <property type="match status" value="1"/>
</dbReference>
<dbReference type="InterPro" id="IPR027417">
    <property type="entry name" value="P-loop_NTPase"/>
</dbReference>
<dbReference type="Pfam" id="PF00625">
    <property type="entry name" value="Guanylate_kin"/>
    <property type="match status" value="1"/>
</dbReference>
<keyword evidence="8" id="KW-0547">Nucleotide-binding</keyword>
<dbReference type="PANTHER" id="PTHR23117:SF13">
    <property type="entry name" value="GUANYLATE KINASE"/>
    <property type="match status" value="1"/>
</dbReference>
<evidence type="ECO:0000256" key="2">
    <source>
        <dbReference type="ARBA" id="ARBA00004496"/>
    </source>
</evidence>
<dbReference type="Gene3D" id="3.40.50.300">
    <property type="entry name" value="P-loop containing nucleotide triphosphate hydrolases"/>
    <property type="match status" value="1"/>
</dbReference>
<dbReference type="GO" id="GO:0005829">
    <property type="term" value="C:cytosol"/>
    <property type="evidence" value="ECO:0007669"/>
    <property type="project" value="TreeGrafter"/>
</dbReference>
<evidence type="ECO:0000256" key="11">
    <source>
        <dbReference type="ARBA" id="ARBA00030128"/>
    </source>
</evidence>
<evidence type="ECO:0000256" key="3">
    <source>
        <dbReference type="ARBA" id="ARBA00005790"/>
    </source>
</evidence>
<dbReference type="Gene3D" id="3.30.63.10">
    <property type="entry name" value="Guanylate Kinase phosphate binding domain"/>
    <property type="match status" value="1"/>
</dbReference>
<comment type="subcellular location">
    <subcellularLocation>
        <location evidence="2">Cytoplasm</location>
    </subcellularLocation>
</comment>
<evidence type="ECO:0000259" key="13">
    <source>
        <dbReference type="PROSITE" id="PS50052"/>
    </source>
</evidence>
<dbReference type="AlphaFoldDB" id="A0A382MNW9"/>
<dbReference type="FunFam" id="3.30.63.10:FF:000005">
    <property type="entry name" value="Guanylate kinase"/>
    <property type="match status" value="1"/>
</dbReference>
<name>A0A382MNW9_9ZZZZ</name>
<dbReference type="NCBIfam" id="TIGR03263">
    <property type="entry name" value="guanyl_kin"/>
    <property type="match status" value="1"/>
</dbReference>
<protein>
    <recommendedName>
        <fullName evidence="5">Guanylate kinase</fullName>
        <ecNumber evidence="4">2.7.4.8</ecNumber>
    </recommendedName>
    <alternativeName>
        <fullName evidence="11">GMP kinase</fullName>
    </alternativeName>
</protein>
<comment type="similarity">
    <text evidence="3">Belongs to the guanylate kinase family.</text>
</comment>
<keyword evidence="7" id="KW-0808">Transferase</keyword>
<accession>A0A382MNW9</accession>
<dbReference type="InterPro" id="IPR008145">
    <property type="entry name" value="GK/Ca_channel_bsu"/>
</dbReference>
<keyword evidence="6" id="KW-0963">Cytoplasm</keyword>
<dbReference type="InterPro" id="IPR008144">
    <property type="entry name" value="Guanylate_kin-like_dom"/>
</dbReference>
<dbReference type="EMBL" id="UINC01094703">
    <property type="protein sequence ID" value="SVC50168.1"/>
    <property type="molecule type" value="Genomic_DNA"/>
</dbReference>
<dbReference type="PROSITE" id="PS50052">
    <property type="entry name" value="GUANYLATE_KINASE_2"/>
    <property type="match status" value="1"/>
</dbReference>
<dbReference type="PROSITE" id="PS00856">
    <property type="entry name" value="GUANYLATE_KINASE_1"/>
    <property type="match status" value="1"/>
</dbReference>
<dbReference type="EC" id="2.7.4.8" evidence="4"/>
<evidence type="ECO:0000256" key="10">
    <source>
        <dbReference type="ARBA" id="ARBA00022840"/>
    </source>
</evidence>
<evidence type="ECO:0000256" key="12">
    <source>
        <dbReference type="ARBA" id="ARBA00048594"/>
    </source>
</evidence>
<dbReference type="GO" id="GO:0004385">
    <property type="term" value="F:GMP kinase activity"/>
    <property type="evidence" value="ECO:0007669"/>
    <property type="project" value="UniProtKB-EC"/>
</dbReference>
<gene>
    <name evidence="14" type="ORF">METZ01_LOCUS303022</name>
</gene>
<comment type="catalytic activity">
    <reaction evidence="12">
        <text>GMP + ATP = GDP + ADP</text>
        <dbReference type="Rhea" id="RHEA:20780"/>
        <dbReference type="ChEBI" id="CHEBI:30616"/>
        <dbReference type="ChEBI" id="CHEBI:58115"/>
        <dbReference type="ChEBI" id="CHEBI:58189"/>
        <dbReference type="ChEBI" id="CHEBI:456216"/>
        <dbReference type="EC" id="2.7.4.8"/>
    </reaction>
</comment>
<evidence type="ECO:0000313" key="14">
    <source>
        <dbReference type="EMBL" id="SVC50168.1"/>
    </source>
</evidence>
<proteinExistence type="inferred from homology"/>
<keyword evidence="9" id="KW-0418">Kinase</keyword>
<reference evidence="14" key="1">
    <citation type="submission" date="2018-05" db="EMBL/GenBank/DDBJ databases">
        <authorList>
            <person name="Lanie J.A."/>
            <person name="Ng W.-L."/>
            <person name="Kazmierczak K.M."/>
            <person name="Andrzejewski T.M."/>
            <person name="Davidsen T.M."/>
            <person name="Wayne K.J."/>
            <person name="Tettelin H."/>
            <person name="Glass J.I."/>
            <person name="Rusch D."/>
            <person name="Podicherti R."/>
            <person name="Tsui H.-C.T."/>
            <person name="Winkler M.E."/>
        </authorList>
    </citation>
    <scope>NUCLEOTIDE SEQUENCE</scope>
</reference>
<evidence type="ECO:0000256" key="8">
    <source>
        <dbReference type="ARBA" id="ARBA00022741"/>
    </source>
</evidence>
<evidence type="ECO:0000256" key="6">
    <source>
        <dbReference type="ARBA" id="ARBA00022490"/>
    </source>
</evidence>
<organism evidence="14">
    <name type="scientific">marine metagenome</name>
    <dbReference type="NCBI Taxonomy" id="408172"/>
    <lineage>
        <taxon>unclassified sequences</taxon>
        <taxon>metagenomes</taxon>
        <taxon>ecological metagenomes</taxon>
    </lineage>
</organism>
<keyword evidence="10" id="KW-0067">ATP-binding</keyword>